<gene>
    <name evidence="1" type="ordered locus">COCOR_06885</name>
</gene>
<accession>H8N129</accession>
<dbReference type="AlphaFoldDB" id="H8N129"/>
<dbReference type="HOGENOM" id="CLU_701534_0_0_7"/>
<proteinExistence type="predicted"/>
<dbReference type="Gene3D" id="2.30.320.10">
    <property type="entry name" value="YwqG-like"/>
    <property type="match status" value="1"/>
</dbReference>
<organism evidence="1 2">
    <name type="scientific">Corallococcus coralloides (strain ATCC 25202 / DSM 2259 / NBRC 100086 / M2)</name>
    <name type="common">Myxococcus coralloides</name>
    <dbReference type="NCBI Taxonomy" id="1144275"/>
    <lineage>
        <taxon>Bacteria</taxon>
        <taxon>Pseudomonadati</taxon>
        <taxon>Myxococcota</taxon>
        <taxon>Myxococcia</taxon>
        <taxon>Myxococcales</taxon>
        <taxon>Cystobacterineae</taxon>
        <taxon>Myxococcaceae</taxon>
        <taxon>Corallococcus</taxon>
    </lineage>
</organism>
<reference evidence="2" key="2">
    <citation type="submission" date="2012-03" db="EMBL/GenBank/DDBJ databases">
        <title>Genome sequence of the fruiting myxobacterium Corallococcus coralloides DSM 2259.</title>
        <authorList>
            <person name="Huntley S."/>
            <person name="Zhang Y."/>
            <person name="Treuner-Lange A."/>
            <person name="Sensen C.W."/>
            <person name="Sogaard-Andersen L."/>
        </authorList>
    </citation>
    <scope>NUCLEOTIDE SEQUENCE [LARGE SCALE GENOMIC DNA]</scope>
    <source>
        <strain evidence="2">ATCC 25202 / DSM 2259 / NBRC 100086 / M2</strain>
    </source>
</reference>
<protein>
    <recommendedName>
        <fullName evidence="3">DUF1963 domain-containing protein</fullName>
    </recommendedName>
</protein>
<dbReference type="KEGG" id="ccx:COCOR_06885"/>
<dbReference type="Proteomes" id="UP000007587">
    <property type="component" value="Chromosome"/>
</dbReference>
<dbReference type="RefSeq" id="WP_014399670.1">
    <property type="nucleotide sequence ID" value="NC_017030.1"/>
</dbReference>
<dbReference type="InParanoid" id="H8N129"/>
<name>H8N129_CORCM</name>
<sequence>MLAFRAMSGQKGTIVELNPIDALGWIELDEGGRVRFGGTALKSFAVSPSVGTRVEVHGTAPGYKGVPKAVMVTPLVVAPAATEEPKAEPSRAKKKTPWPTFVREHPRWSDVAETCVPCARKAPRPELPEHPLFAPWRRELCETAPTCVDLKVPHYLKPESFEPGPGDCFAHGPVAWLDEPRWPSCGVCARPLEMCVQIAPAVLADFLPGGRGLAALFCFHCGIEKTRDPRVAYVRLVEPRHRVTAPEAWKSTSNRLRRESQRVTPASPATELPPANWYRCRLEITPETASSALFGFDTLELDGPFPEGFDPDRLEEVDVEYDDWLAQQRGGARWGGARLGGVAGWELADATPSCAHGEMLHLLDYAGGQFLEGALHVFSCRERVCELAFVAEF</sequence>
<evidence type="ECO:0000313" key="1">
    <source>
        <dbReference type="EMBL" id="AFE07195.1"/>
    </source>
</evidence>
<evidence type="ECO:0000313" key="2">
    <source>
        <dbReference type="Proteomes" id="UP000007587"/>
    </source>
</evidence>
<reference evidence="1 2" key="1">
    <citation type="journal article" date="2012" name="J. Bacteriol.">
        <title>Complete Genome Sequence of the Fruiting Myxobacterium Corallococcus coralloides DSM 2259.</title>
        <authorList>
            <person name="Huntley S."/>
            <person name="Zhang Y."/>
            <person name="Treuner-Lange A."/>
            <person name="Kneip S."/>
            <person name="Sensen C.W."/>
            <person name="Sogaard-Andersen L."/>
        </authorList>
    </citation>
    <scope>NUCLEOTIDE SEQUENCE [LARGE SCALE GENOMIC DNA]</scope>
    <source>
        <strain evidence="2">ATCC 25202 / DSM 2259 / NBRC 100086 / M2</strain>
    </source>
</reference>
<keyword evidence="2" id="KW-1185">Reference proteome</keyword>
<dbReference type="EMBL" id="CP003389">
    <property type="protein sequence ID" value="AFE07195.1"/>
    <property type="molecule type" value="Genomic_DNA"/>
</dbReference>
<evidence type="ECO:0008006" key="3">
    <source>
        <dbReference type="Google" id="ProtNLM"/>
    </source>
</evidence>
<dbReference type="OrthoDB" id="5495861at2"/>